<dbReference type="EMBL" id="CP006720">
    <property type="protein sequence ID" value="AHI58395.1"/>
    <property type="molecule type" value="Genomic_DNA"/>
</dbReference>
<accession>W6ANU7</accession>
<dbReference type="AlphaFoldDB" id="W6ANU7"/>
<sequence length="87" mass="10505">MKNVNFDFLCRSCRQELKEKLKIVRKKRSEFLKNLIFLKIKDKSLVELKEGYDIKIVLYLRCANRHFGLFVKTTLFDKKGAYIRILF</sequence>
<dbReference type="Proteomes" id="UP000019260">
    <property type="component" value="Chromosome"/>
</dbReference>
<proteinExistence type="predicted"/>
<evidence type="ECO:0000313" key="1">
    <source>
        <dbReference type="EMBL" id="AHI58395.1"/>
    </source>
</evidence>
<evidence type="ECO:0000313" key="2">
    <source>
        <dbReference type="Proteomes" id="UP000019260"/>
    </source>
</evidence>
<gene>
    <name evidence="1" type="ORF">P344_05370</name>
</gene>
<organism evidence="1 2">
    <name type="scientific">Spiroplasma mirum ATCC 29335</name>
    <dbReference type="NCBI Taxonomy" id="838561"/>
    <lineage>
        <taxon>Bacteria</taxon>
        <taxon>Bacillati</taxon>
        <taxon>Mycoplasmatota</taxon>
        <taxon>Mollicutes</taxon>
        <taxon>Entomoplasmatales</taxon>
        <taxon>Spiroplasmataceae</taxon>
        <taxon>Spiroplasma</taxon>
    </lineage>
</organism>
<protein>
    <submittedName>
        <fullName evidence="1">Uncharacterized protein</fullName>
    </submittedName>
</protein>
<dbReference type="KEGG" id="smia:P344_05370"/>
<reference evidence="1 2" key="1">
    <citation type="submission" date="2013-09" db="EMBL/GenBank/DDBJ databases">
        <title>Complete genome sequence of Spiroplasma mirum suckling mouse cataract agent.</title>
        <authorList>
            <person name="Landry C.A."/>
            <person name="Bastian F.O."/>
            <person name="Thune R.L."/>
        </authorList>
    </citation>
    <scope>NUCLEOTIDE SEQUENCE [LARGE SCALE GENOMIC DNA]</scope>
    <source>
        <strain evidence="1 2">SMCA</strain>
    </source>
</reference>
<dbReference type="HOGENOM" id="CLU_2496350_0_0_14"/>
<dbReference type="STRING" id="838561.P344_05370"/>
<name>W6ANU7_9MOLU</name>
<keyword evidence="2" id="KW-1185">Reference proteome</keyword>
<dbReference type="PATRIC" id="fig|838561.3.peg.1031"/>